<organism evidence="2 3">
    <name type="scientific">Taibaiella lutea</name>
    <dbReference type="NCBI Taxonomy" id="2608001"/>
    <lineage>
        <taxon>Bacteria</taxon>
        <taxon>Pseudomonadati</taxon>
        <taxon>Bacteroidota</taxon>
        <taxon>Chitinophagia</taxon>
        <taxon>Chitinophagales</taxon>
        <taxon>Chitinophagaceae</taxon>
        <taxon>Taibaiella</taxon>
    </lineage>
</organism>
<evidence type="ECO:0000256" key="1">
    <source>
        <dbReference type="SAM" id="Phobius"/>
    </source>
</evidence>
<dbReference type="AlphaFoldDB" id="A0A5M6CNG9"/>
<accession>A0A5M6CNG9</accession>
<name>A0A5M6CNG9_9BACT</name>
<feature type="transmembrane region" description="Helical" evidence="1">
    <location>
        <begin position="34"/>
        <end position="56"/>
    </location>
</feature>
<dbReference type="Proteomes" id="UP000323632">
    <property type="component" value="Unassembled WGS sequence"/>
</dbReference>
<keyword evidence="1" id="KW-0472">Membrane</keyword>
<comment type="caution">
    <text evidence="2">The sequence shown here is derived from an EMBL/GenBank/DDBJ whole genome shotgun (WGS) entry which is preliminary data.</text>
</comment>
<keyword evidence="1" id="KW-0812">Transmembrane</keyword>
<dbReference type="RefSeq" id="WP_150031133.1">
    <property type="nucleotide sequence ID" value="NZ_VWSH01000001.1"/>
</dbReference>
<keyword evidence="3" id="KW-1185">Reference proteome</keyword>
<evidence type="ECO:0000313" key="2">
    <source>
        <dbReference type="EMBL" id="KAA5536556.1"/>
    </source>
</evidence>
<feature type="transmembrane region" description="Helical" evidence="1">
    <location>
        <begin position="76"/>
        <end position="99"/>
    </location>
</feature>
<protein>
    <submittedName>
        <fullName evidence="2">Uncharacterized protein</fullName>
    </submittedName>
</protein>
<dbReference type="EMBL" id="VWSH01000001">
    <property type="protein sequence ID" value="KAA5536556.1"/>
    <property type="molecule type" value="Genomic_DNA"/>
</dbReference>
<keyword evidence="1" id="KW-1133">Transmembrane helix</keyword>
<proteinExistence type="predicted"/>
<sequence>MSRFNYRYEEPMEAAELSFLQEKAIKEKRLLARVIRNLSVIFVIIPCCMGITLESLKRSELTPMLREIEDKNDPDFVWNYIIAMIVLLLVVAISSAVYYRRTLWKLTKDIKRNLKSVEQAVIERKQHISSNDSYHFFIDSKTKLSIEVSKDDFEKFDEGDEINIEYSTYSKIYFGYF</sequence>
<evidence type="ECO:0000313" key="3">
    <source>
        <dbReference type="Proteomes" id="UP000323632"/>
    </source>
</evidence>
<reference evidence="2 3" key="1">
    <citation type="submission" date="2019-09" db="EMBL/GenBank/DDBJ databases">
        <title>Genome sequence and assembly of Taibaiella sp.</title>
        <authorList>
            <person name="Chhetri G."/>
        </authorList>
    </citation>
    <scope>NUCLEOTIDE SEQUENCE [LARGE SCALE GENOMIC DNA]</scope>
    <source>
        <strain evidence="2 3">KVB11</strain>
    </source>
</reference>
<gene>
    <name evidence="2" type="ORF">F0919_02490</name>
</gene>